<sequence>MQGMGASGIVDTFHIASTLHDNEQKWQTPQAVHAQLPGLRAIPFWDKRQFPWLRKLEERFSEVQRELLSAIKTTGLIRNPDDFLHQKINDWEFLALLLNGKWNDRVCQQLTPVTCGLLRHRAEFGAEGIRIPDMVQTAMAEGDFELKAPVAMVKVYALRPGAWLRPHFGSHGRLAAHLGLVVPEGCCSLTVGGQKTTWEEGKAIVFDDAFVHEARNVGDRSRLVLGMFFVHPDLQDPGAQHSEL</sequence>
<keyword evidence="2" id="KW-0223">Dioxygenase</keyword>
<dbReference type="Proteomes" id="UP001189429">
    <property type="component" value="Unassembled WGS sequence"/>
</dbReference>
<protein>
    <recommendedName>
        <fullName evidence="4">Aspartyl/asparaginy/proline hydroxylase domain-containing protein</fullName>
    </recommendedName>
</protein>
<dbReference type="InterPro" id="IPR051821">
    <property type="entry name" value="Asp/Asn_beta-hydroxylase"/>
</dbReference>
<gene>
    <name evidence="5" type="ORF">PCOR1329_LOCUS52462</name>
</gene>
<dbReference type="EMBL" id="CAUYUJ010016385">
    <property type="protein sequence ID" value="CAK0864639.1"/>
    <property type="molecule type" value="Genomic_DNA"/>
</dbReference>
<evidence type="ECO:0000256" key="3">
    <source>
        <dbReference type="ARBA" id="ARBA00023002"/>
    </source>
</evidence>
<keyword evidence="3" id="KW-0560">Oxidoreductase</keyword>
<dbReference type="Gene3D" id="2.60.120.330">
    <property type="entry name" value="B-lactam Antibiotic, Isopenicillin N Synthase, Chain"/>
    <property type="match status" value="1"/>
</dbReference>
<organism evidence="5 6">
    <name type="scientific">Prorocentrum cordatum</name>
    <dbReference type="NCBI Taxonomy" id="2364126"/>
    <lineage>
        <taxon>Eukaryota</taxon>
        <taxon>Sar</taxon>
        <taxon>Alveolata</taxon>
        <taxon>Dinophyceae</taxon>
        <taxon>Prorocentrales</taxon>
        <taxon>Prorocentraceae</taxon>
        <taxon>Prorocentrum</taxon>
    </lineage>
</organism>
<reference evidence="5" key="1">
    <citation type="submission" date="2023-10" db="EMBL/GenBank/DDBJ databases">
        <authorList>
            <person name="Chen Y."/>
            <person name="Shah S."/>
            <person name="Dougan E. K."/>
            <person name="Thang M."/>
            <person name="Chan C."/>
        </authorList>
    </citation>
    <scope>NUCLEOTIDE SEQUENCE [LARGE SCALE GENOMIC DNA]</scope>
</reference>
<evidence type="ECO:0000313" key="5">
    <source>
        <dbReference type="EMBL" id="CAK0864639.1"/>
    </source>
</evidence>
<dbReference type="Pfam" id="PF05118">
    <property type="entry name" value="Asp_Arg_Hydrox"/>
    <property type="match status" value="1"/>
</dbReference>
<evidence type="ECO:0000313" key="6">
    <source>
        <dbReference type="Proteomes" id="UP001189429"/>
    </source>
</evidence>
<comment type="similarity">
    <text evidence="1">Belongs to the aspartyl/asparaginyl beta-hydroxylase family.</text>
</comment>
<dbReference type="PANTHER" id="PTHR46332:SF5">
    <property type="entry name" value="ASPARTATE BETA-HYDROXYLASE DOMAIN CONTAINING 2"/>
    <property type="match status" value="1"/>
</dbReference>
<comment type="caution">
    <text evidence="5">The sequence shown here is derived from an EMBL/GenBank/DDBJ whole genome shotgun (WGS) entry which is preliminary data.</text>
</comment>
<dbReference type="InterPro" id="IPR027443">
    <property type="entry name" value="IPNS-like_sf"/>
</dbReference>
<evidence type="ECO:0000256" key="2">
    <source>
        <dbReference type="ARBA" id="ARBA00022964"/>
    </source>
</evidence>
<dbReference type="SUPFAM" id="SSF51197">
    <property type="entry name" value="Clavaminate synthase-like"/>
    <property type="match status" value="1"/>
</dbReference>
<feature type="domain" description="Aspartyl/asparaginy/proline hydroxylase" evidence="4">
    <location>
        <begin position="58"/>
        <end position="232"/>
    </location>
</feature>
<dbReference type="PANTHER" id="PTHR46332">
    <property type="entry name" value="ASPARTATE BETA-HYDROXYLASE DOMAIN-CONTAINING PROTEIN 2"/>
    <property type="match status" value="1"/>
</dbReference>
<name>A0ABN9UYZ3_9DINO</name>
<dbReference type="InterPro" id="IPR007803">
    <property type="entry name" value="Asp/Arg/Pro-Hydrxlase"/>
</dbReference>
<evidence type="ECO:0000259" key="4">
    <source>
        <dbReference type="Pfam" id="PF05118"/>
    </source>
</evidence>
<accession>A0ABN9UYZ3</accession>
<keyword evidence="6" id="KW-1185">Reference proteome</keyword>
<evidence type="ECO:0000256" key="1">
    <source>
        <dbReference type="ARBA" id="ARBA00007730"/>
    </source>
</evidence>
<proteinExistence type="inferred from homology"/>